<feature type="compositionally biased region" description="Pro residues" evidence="1">
    <location>
        <begin position="318"/>
        <end position="332"/>
    </location>
</feature>
<comment type="caution">
    <text evidence="3">The sequence shown here is derived from an EMBL/GenBank/DDBJ whole genome shotgun (WGS) entry which is preliminary data.</text>
</comment>
<reference evidence="3 4" key="1">
    <citation type="submission" date="2016-04" db="EMBL/GenBank/DDBJ databases">
        <title>Draft genome of Fonsecaea erecta CBS 125763.</title>
        <authorList>
            <person name="Weiss V.A."/>
            <person name="Vicente V.A."/>
            <person name="Raittz R.T."/>
            <person name="Moreno L.F."/>
            <person name="De Souza E.M."/>
            <person name="Pedrosa F.O."/>
            <person name="Steffens M.B."/>
            <person name="Faoro H."/>
            <person name="Tadra-Sfeir M.Z."/>
            <person name="Najafzadeh M.J."/>
            <person name="Felipe M.S."/>
            <person name="Teixeira M."/>
            <person name="Sun J."/>
            <person name="Xi L."/>
            <person name="Gomes R."/>
            <person name="De Azevedo C.M."/>
            <person name="Salgado C.G."/>
            <person name="Da Silva M.B."/>
            <person name="Nascimento M.F."/>
            <person name="Queiroz-Telles F."/>
            <person name="Attili D.S."/>
            <person name="Gorbushina A."/>
        </authorList>
    </citation>
    <scope>NUCLEOTIDE SEQUENCE [LARGE SCALE GENOMIC DNA]</scope>
    <source>
        <strain evidence="3 4">CBS 125763</strain>
    </source>
</reference>
<dbReference type="OrthoDB" id="4154897at2759"/>
<evidence type="ECO:0000313" key="4">
    <source>
        <dbReference type="Proteomes" id="UP000078343"/>
    </source>
</evidence>
<dbReference type="SUPFAM" id="SSF46934">
    <property type="entry name" value="UBA-like"/>
    <property type="match status" value="1"/>
</dbReference>
<keyword evidence="4" id="KW-1185">Reference proteome</keyword>
<name>A0A178ZYN2_9EURO</name>
<dbReference type="InterPro" id="IPR015940">
    <property type="entry name" value="UBA"/>
</dbReference>
<evidence type="ECO:0000313" key="3">
    <source>
        <dbReference type="EMBL" id="OAP64822.1"/>
    </source>
</evidence>
<dbReference type="RefSeq" id="XP_018698189.1">
    <property type="nucleotide sequence ID" value="XM_018832310.1"/>
</dbReference>
<dbReference type="Gene3D" id="1.10.8.10">
    <property type="entry name" value="DNA helicase RuvA subunit, C-terminal domain"/>
    <property type="match status" value="1"/>
</dbReference>
<feature type="compositionally biased region" description="Low complexity" evidence="1">
    <location>
        <begin position="374"/>
        <end position="386"/>
    </location>
</feature>
<dbReference type="CDD" id="cd14291">
    <property type="entry name" value="UBA1_NUB1_like"/>
    <property type="match status" value="1"/>
</dbReference>
<feature type="compositionally biased region" description="Low complexity" evidence="1">
    <location>
        <begin position="169"/>
        <end position="199"/>
    </location>
</feature>
<dbReference type="InterPro" id="IPR009060">
    <property type="entry name" value="UBA-like_sf"/>
</dbReference>
<dbReference type="AlphaFoldDB" id="A0A178ZYN2"/>
<dbReference type="EMBL" id="LVYI01000001">
    <property type="protein sequence ID" value="OAP64822.1"/>
    <property type="molecule type" value="Genomic_DNA"/>
</dbReference>
<proteinExistence type="predicted"/>
<feature type="region of interest" description="Disordered" evidence="1">
    <location>
        <begin position="370"/>
        <end position="424"/>
    </location>
</feature>
<dbReference type="SMART" id="SM00165">
    <property type="entry name" value="UBA"/>
    <property type="match status" value="1"/>
</dbReference>
<feature type="compositionally biased region" description="Basic and acidic residues" evidence="1">
    <location>
        <begin position="211"/>
        <end position="224"/>
    </location>
</feature>
<sequence length="424" mass="45879">MVSVPTAMDITYCEGARLLQDSQADIDTILVQRPNGNLTCRHCYLVIADAGNLPTISSDKDWPLVVSCHVQACASLHDRRAAYSCYACLERGKTSIETSVAALKNHLQSCDLIKDVQPPTPYPPREPVREEQVRAPSVPERPKRRSRPAPAMEATPERPTARDPEMVQSPSSRRPVPSNSIWPGPAASPAVPNSPATPVKQTPSHGAMPAESERASQPRPKREVPTQAERTYTPVDVSRPEQPSGGPRAYADPSDVFATTLAIPSTKTFRPHRHRGAFSNDNYASPVRRKDINPEPSSQAPFPEPAREDRSFPTRPSRAPPAPPVLSAPAPPSSTSRADSAKIQQLASLGIGRARAEYLLHQTGGDVNEAAELGFSEQQQQQQHGSVGSGGSSSEWLPTPSSQAAQSEALPLSPGLERRNRRSK</sequence>
<dbReference type="PROSITE" id="PS50030">
    <property type="entry name" value="UBA"/>
    <property type="match status" value="1"/>
</dbReference>
<feature type="compositionally biased region" description="Polar residues" evidence="1">
    <location>
        <begin position="395"/>
        <end position="406"/>
    </location>
</feature>
<dbReference type="GeneID" id="30004964"/>
<organism evidence="3 4">
    <name type="scientific">Fonsecaea erecta</name>
    <dbReference type="NCBI Taxonomy" id="1367422"/>
    <lineage>
        <taxon>Eukaryota</taxon>
        <taxon>Fungi</taxon>
        <taxon>Dikarya</taxon>
        <taxon>Ascomycota</taxon>
        <taxon>Pezizomycotina</taxon>
        <taxon>Eurotiomycetes</taxon>
        <taxon>Chaetothyriomycetidae</taxon>
        <taxon>Chaetothyriales</taxon>
        <taxon>Herpotrichiellaceae</taxon>
        <taxon>Fonsecaea</taxon>
    </lineage>
</organism>
<accession>A0A178ZYN2</accession>
<evidence type="ECO:0000259" key="2">
    <source>
        <dbReference type="PROSITE" id="PS50030"/>
    </source>
</evidence>
<dbReference type="Proteomes" id="UP000078343">
    <property type="component" value="Unassembled WGS sequence"/>
</dbReference>
<evidence type="ECO:0000256" key="1">
    <source>
        <dbReference type="SAM" id="MobiDB-lite"/>
    </source>
</evidence>
<gene>
    <name evidence="3" type="ORF">AYL99_00794</name>
</gene>
<feature type="compositionally biased region" description="Basic and acidic residues" evidence="1">
    <location>
        <begin position="155"/>
        <end position="165"/>
    </location>
</feature>
<feature type="region of interest" description="Disordered" evidence="1">
    <location>
        <begin position="113"/>
        <end position="341"/>
    </location>
</feature>
<feature type="domain" description="UBA" evidence="2">
    <location>
        <begin position="337"/>
        <end position="377"/>
    </location>
</feature>
<protein>
    <recommendedName>
        <fullName evidence="2">UBA domain-containing protein</fullName>
    </recommendedName>
</protein>